<dbReference type="EMBL" id="LR134479">
    <property type="protein sequence ID" value="VEI21971.1"/>
    <property type="molecule type" value="Genomic_DNA"/>
</dbReference>
<sequence>MEEIMLLDGVAIEYVPRMGYMHIICELPFLTEEGLLYVENMDPEAEDFLVSSIELLAENFLKVSLSSGDVVNVISHFKTGNYLFKKIIGDFKEFNARNWGDDKLKIVTNGDKLGSFELYRTRDNDSFFAIDLFEEQDRYYLIVSEPDRPWQRDEVANVQFDGKQITCHLKNGDTFHSEIVCVPYVADLINNVSKLLE</sequence>
<gene>
    <name evidence="1" type="ORF">NCTC10207_00037</name>
</gene>
<dbReference type="AlphaFoldDB" id="A0A7Z9A2N1"/>
<name>A0A7Z9A2N1_9MICC</name>
<dbReference type="Pfam" id="PF26559">
    <property type="entry name" value="DUF8184"/>
    <property type="match status" value="1"/>
</dbReference>
<dbReference type="InterPro" id="IPR058497">
    <property type="entry name" value="DUF8184"/>
</dbReference>
<evidence type="ECO:0000313" key="2">
    <source>
        <dbReference type="Proteomes" id="UP000282386"/>
    </source>
</evidence>
<organism evidence="1 2">
    <name type="scientific">Rothia aeria</name>
    <dbReference type="NCBI Taxonomy" id="172042"/>
    <lineage>
        <taxon>Bacteria</taxon>
        <taxon>Bacillati</taxon>
        <taxon>Actinomycetota</taxon>
        <taxon>Actinomycetes</taxon>
        <taxon>Micrococcales</taxon>
        <taxon>Micrococcaceae</taxon>
        <taxon>Rothia</taxon>
    </lineage>
</organism>
<protein>
    <submittedName>
        <fullName evidence="1">Uncharacterized protein</fullName>
    </submittedName>
</protein>
<accession>A0A7Z9A2N1</accession>
<proteinExistence type="predicted"/>
<dbReference type="Proteomes" id="UP000282386">
    <property type="component" value="Chromosome"/>
</dbReference>
<dbReference type="RefSeq" id="WP_126499373.1">
    <property type="nucleotide sequence ID" value="NZ_LR134479.1"/>
</dbReference>
<evidence type="ECO:0000313" key="1">
    <source>
        <dbReference type="EMBL" id="VEI21971.1"/>
    </source>
</evidence>
<reference evidence="1 2" key="1">
    <citation type="submission" date="2018-12" db="EMBL/GenBank/DDBJ databases">
        <authorList>
            <consortium name="Pathogen Informatics"/>
        </authorList>
    </citation>
    <scope>NUCLEOTIDE SEQUENCE [LARGE SCALE GENOMIC DNA]</scope>
    <source>
        <strain evidence="1 2">NCTC10207</strain>
    </source>
</reference>